<gene>
    <name evidence="3" type="ORF">C8N29_1185</name>
</gene>
<dbReference type="Gene3D" id="3.20.20.450">
    <property type="entry name" value="EAL domain"/>
    <property type="match status" value="1"/>
</dbReference>
<dbReference type="Proteomes" id="UP000244223">
    <property type="component" value="Unassembled WGS sequence"/>
</dbReference>
<dbReference type="InterPro" id="IPR029787">
    <property type="entry name" value="Nucleotide_cyclase"/>
</dbReference>
<dbReference type="SUPFAM" id="SSF55781">
    <property type="entry name" value="GAF domain-like"/>
    <property type="match status" value="1"/>
</dbReference>
<dbReference type="InterPro" id="IPR043128">
    <property type="entry name" value="Rev_trsase/Diguanyl_cyclase"/>
</dbReference>
<dbReference type="PROSITE" id="PS50883">
    <property type="entry name" value="EAL"/>
    <property type="match status" value="1"/>
</dbReference>
<comment type="caution">
    <text evidence="3">The sequence shown here is derived from an EMBL/GenBank/DDBJ whole genome shotgun (WGS) entry which is preliminary data.</text>
</comment>
<organism evidence="3 4">
    <name type="scientific">Agitococcus lubricus</name>
    <dbReference type="NCBI Taxonomy" id="1077255"/>
    <lineage>
        <taxon>Bacteria</taxon>
        <taxon>Pseudomonadati</taxon>
        <taxon>Pseudomonadota</taxon>
        <taxon>Gammaproteobacteria</taxon>
        <taxon>Moraxellales</taxon>
        <taxon>Moraxellaceae</taxon>
        <taxon>Agitococcus</taxon>
    </lineage>
</organism>
<dbReference type="NCBIfam" id="TIGR00254">
    <property type="entry name" value="GGDEF"/>
    <property type="match status" value="1"/>
</dbReference>
<dbReference type="InterPro" id="IPR029016">
    <property type="entry name" value="GAF-like_dom_sf"/>
</dbReference>
<accession>A0A2T5IUH6</accession>
<dbReference type="Gene3D" id="3.30.70.270">
    <property type="match status" value="1"/>
</dbReference>
<dbReference type="PANTHER" id="PTHR33121">
    <property type="entry name" value="CYCLIC DI-GMP PHOSPHODIESTERASE PDEF"/>
    <property type="match status" value="1"/>
</dbReference>
<dbReference type="InterPro" id="IPR035919">
    <property type="entry name" value="EAL_sf"/>
</dbReference>
<evidence type="ECO:0000259" key="2">
    <source>
        <dbReference type="PROSITE" id="PS50887"/>
    </source>
</evidence>
<dbReference type="GO" id="GO:0071111">
    <property type="term" value="F:cyclic-guanylate-specific phosphodiesterase activity"/>
    <property type="evidence" value="ECO:0007669"/>
    <property type="project" value="InterPro"/>
</dbReference>
<dbReference type="AlphaFoldDB" id="A0A2T5IUH6"/>
<dbReference type="PROSITE" id="PS50887">
    <property type="entry name" value="GGDEF"/>
    <property type="match status" value="1"/>
</dbReference>
<dbReference type="RefSeq" id="WP_107866728.1">
    <property type="nucleotide sequence ID" value="NZ_QAON01000018.1"/>
</dbReference>
<dbReference type="SUPFAM" id="SSF141868">
    <property type="entry name" value="EAL domain-like"/>
    <property type="match status" value="1"/>
</dbReference>
<keyword evidence="4" id="KW-1185">Reference proteome</keyword>
<dbReference type="SUPFAM" id="SSF55073">
    <property type="entry name" value="Nucleotide cyclase"/>
    <property type="match status" value="1"/>
</dbReference>
<dbReference type="Pfam" id="PF00990">
    <property type="entry name" value="GGDEF"/>
    <property type="match status" value="1"/>
</dbReference>
<dbReference type="CDD" id="cd01949">
    <property type="entry name" value="GGDEF"/>
    <property type="match status" value="1"/>
</dbReference>
<dbReference type="PANTHER" id="PTHR33121:SF79">
    <property type="entry name" value="CYCLIC DI-GMP PHOSPHODIESTERASE PDED-RELATED"/>
    <property type="match status" value="1"/>
</dbReference>
<name>A0A2T5IUH6_9GAMM</name>
<dbReference type="Gene3D" id="3.30.450.40">
    <property type="match status" value="1"/>
</dbReference>
<protein>
    <submittedName>
        <fullName evidence="3">Diguanylate cyclase (GGDEF)-like protein</fullName>
    </submittedName>
</protein>
<evidence type="ECO:0000313" key="4">
    <source>
        <dbReference type="Proteomes" id="UP000244223"/>
    </source>
</evidence>
<evidence type="ECO:0000313" key="3">
    <source>
        <dbReference type="EMBL" id="PTQ87510.1"/>
    </source>
</evidence>
<sequence length="771" mass="85696">MEHTSSLTTRLTTQHSVELVPALAMAMTQAHLVDAVEQAAAFGRWWFDIDSQQLVLSRGAALLLDVHTGLHDMATGFMQVLAEDSPMLEAALNNQSQQLIECEFRIINELDGLRWLRLVPLPQMLSQPTVKAGVLVDITAAKHAEMRERFSLASTQLLVGANSLGKAIIKVIQLVCENLGWEWGAYWAVEQETMGAHKLACKYYWHDPEYPMSAFTQESTTIRMGAGEGLVGGVWHTAQASWVEDIPHDRHFLRRKGAMLCGLQSGYAFPVSYMTADGRRHSPGVMEFFSKLSRQKEAQLPALSSAIGTLVAQTVQRMEQQESIRQLAQIDDLTGLSNRNHFNNLLDAACLNATSSAISFAVLFIDLDRFKPINDAFGHDAGNVVLREFAHRLQAIAVDGGAVGRLGGDEFALLTKPAMTQVQLKALAERVLLAARTPFFWGEQELTVSASVGIALFPDNGWTGAELVRNADIAMYRSKQQGRNAISFISEQTSADLAQEQSSLVQQLTMEAELHHALINHDFFLEYQPLYDFSRGGQKMIAIEALIRWRRKNGDLVPPDVFIPIAEQSRLIVQIGRWVLGQACRDLAKLQQAGWGDLQMHINMAAPEFINAKLPTELLGLMEAYNLSPKFLCLEMTEGMVMKQPDKLIPVMSSLRQLGFKISLDDFGMGHSSLSRLKKLPISYLKIDRSFIYGLPQDKGDKAIVRTILDLGRHMNVSVIAEGVENDAQFAFLRQFGCSLIQGFVLSRPKSLAELMAMSLDRRYQSKVVLG</sequence>
<dbReference type="InterPro" id="IPR001633">
    <property type="entry name" value="EAL_dom"/>
</dbReference>
<dbReference type="OrthoDB" id="2624050at2"/>
<dbReference type="Pfam" id="PF00563">
    <property type="entry name" value="EAL"/>
    <property type="match status" value="1"/>
</dbReference>
<dbReference type="CDD" id="cd01948">
    <property type="entry name" value="EAL"/>
    <property type="match status" value="1"/>
</dbReference>
<dbReference type="InterPro" id="IPR000160">
    <property type="entry name" value="GGDEF_dom"/>
</dbReference>
<dbReference type="EMBL" id="QAON01000018">
    <property type="protein sequence ID" value="PTQ87510.1"/>
    <property type="molecule type" value="Genomic_DNA"/>
</dbReference>
<feature type="domain" description="GGDEF" evidence="2">
    <location>
        <begin position="358"/>
        <end position="491"/>
    </location>
</feature>
<evidence type="ECO:0000259" key="1">
    <source>
        <dbReference type="PROSITE" id="PS50883"/>
    </source>
</evidence>
<feature type="domain" description="EAL" evidence="1">
    <location>
        <begin position="507"/>
        <end position="763"/>
    </location>
</feature>
<dbReference type="SMART" id="SM00267">
    <property type="entry name" value="GGDEF"/>
    <property type="match status" value="1"/>
</dbReference>
<reference evidence="3 4" key="1">
    <citation type="submission" date="2018-04" db="EMBL/GenBank/DDBJ databases">
        <title>Genomic Encyclopedia of Archaeal and Bacterial Type Strains, Phase II (KMG-II): from individual species to whole genera.</title>
        <authorList>
            <person name="Goeker M."/>
        </authorList>
    </citation>
    <scope>NUCLEOTIDE SEQUENCE [LARGE SCALE GENOMIC DNA]</scope>
    <source>
        <strain evidence="3 4">DSM 5822</strain>
    </source>
</reference>
<proteinExistence type="predicted"/>
<dbReference type="SMART" id="SM00052">
    <property type="entry name" value="EAL"/>
    <property type="match status" value="1"/>
</dbReference>
<dbReference type="InterPro" id="IPR050706">
    <property type="entry name" value="Cyclic-di-GMP_PDE-like"/>
</dbReference>